<accession>S9P2M0</accession>
<dbReference type="Proteomes" id="UP000011682">
    <property type="component" value="Unassembled WGS sequence"/>
</dbReference>
<dbReference type="AlphaFoldDB" id="S9P2M0"/>
<evidence type="ECO:0000313" key="2">
    <source>
        <dbReference type="EMBL" id="EPX58695.1"/>
    </source>
</evidence>
<name>S9P2M0_CYSF2</name>
<gene>
    <name evidence="2" type="ORF">D187_003656</name>
</gene>
<protein>
    <submittedName>
        <fullName evidence="2">Uncharacterized protein</fullName>
    </submittedName>
</protein>
<dbReference type="InterPro" id="IPR036890">
    <property type="entry name" value="HATPase_C_sf"/>
</dbReference>
<keyword evidence="3" id="KW-1185">Reference proteome</keyword>
<evidence type="ECO:0000313" key="3">
    <source>
        <dbReference type="Proteomes" id="UP000011682"/>
    </source>
</evidence>
<comment type="caution">
    <text evidence="2">The sequence shown here is derived from an EMBL/GenBank/DDBJ whole genome shotgun (WGS) entry which is preliminary data.</text>
</comment>
<proteinExistence type="predicted"/>
<feature type="region of interest" description="Disordered" evidence="1">
    <location>
        <begin position="1"/>
        <end position="54"/>
    </location>
</feature>
<evidence type="ECO:0000256" key="1">
    <source>
        <dbReference type="SAM" id="MobiDB-lite"/>
    </source>
</evidence>
<dbReference type="EMBL" id="ANAH02000022">
    <property type="protein sequence ID" value="EPX58695.1"/>
    <property type="molecule type" value="Genomic_DNA"/>
</dbReference>
<organism evidence="2 3">
    <name type="scientific">Cystobacter fuscus (strain ATCC 25194 / DSM 2262 / NBRC 100088 / M29)</name>
    <dbReference type="NCBI Taxonomy" id="1242864"/>
    <lineage>
        <taxon>Bacteria</taxon>
        <taxon>Pseudomonadati</taxon>
        <taxon>Myxococcota</taxon>
        <taxon>Myxococcia</taxon>
        <taxon>Myxococcales</taxon>
        <taxon>Cystobacterineae</taxon>
        <taxon>Archangiaceae</taxon>
        <taxon>Cystobacter</taxon>
    </lineage>
</organism>
<reference evidence="2" key="1">
    <citation type="submission" date="2013-05" db="EMBL/GenBank/DDBJ databases">
        <title>Genome assembly of Cystobacter fuscus DSM 2262.</title>
        <authorList>
            <person name="Sharma G."/>
            <person name="Khatri I."/>
            <person name="Kaur C."/>
            <person name="Mayilraj S."/>
            <person name="Subramanian S."/>
        </authorList>
    </citation>
    <scope>NUCLEOTIDE SEQUENCE [LARGE SCALE GENOMIC DNA]</scope>
    <source>
        <strain evidence="2">DSM 2262</strain>
    </source>
</reference>
<dbReference type="SUPFAM" id="SSF55874">
    <property type="entry name" value="ATPase domain of HSP90 chaperone/DNA topoisomerase II/histidine kinase"/>
    <property type="match status" value="1"/>
</dbReference>
<sequence length="54" mass="5712">MFHGIVTAHGGRREVESTPGKGSCFTLHLPRVPPPPESARSSPAAPMQPPRPSP</sequence>
<dbReference type="Gene3D" id="3.30.565.10">
    <property type="entry name" value="Histidine kinase-like ATPase, C-terminal domain"/>
    <property type="match status" value="1"/>
</dbReference>